<dbReference type="OrthoDB" id="416437at2759"/>
<gene>
    <name evidence="2" type="ORF">RF55_14166</name>
</gene>
<evidence type="ECO:0000313" key="2">
    <source>
        <dbReference type="EMBL" id="KMQ86771.1"/>
    </source>
</evidence>
<keyword evidence="3" id="KW-1185">Reference proteome</keyword>
<sequence>MKLHLVEALQYHERLEELQKAFETARQLVQQCLDDDLQKQQSEDAPENPISVQNIEADEAMQDFKELGDKVIQEIDVSEMIVLINK</sequence>
<keyword evidence="2" id="KW-0418">Kinase</keyword>
<evidence type="ECO:0000313" key="3">
    <source>
        <dbReference type="Proteomes" id="UP000036403"/>
    </source>
</evidence>
<keyword evidence="1" id="KW-0175">Coiled coil</keyword>
<dbReference type="AlphaFoldDB" id="A0A0J7K978"/>
<dbReference type="Proteomes" id="UP000036403">
    <property type="component" value="Unassembled WGS sequence"/>
</dbReference>
<proteinExistence type="predicted"/>
<name>A0A0J7K978_LASNI</name>
<evidence type="ECO:0000256" key="1">
    <source>
        <dbReference type="SAM" id="Coils"/>
    </source>
</evidence>
<protein>
    <submittedName>
        <fullName evidence="2">Sensor histidine kinase</fullName>
    </submittedName>
</protein>
<comment type="caution">
    <text evidence="2">The sequence shown here is derived from an EMBL/GenBank/DDBJ whole genome shotgun (WGS) entry which is preliminary data.</text>
</comment>
<dbReference type="PaxDb" id="67767-A0A0J7K978"/>
<dbReference type="GO" id="GO:0016301">
    <property type="term" value="F:kinase activity"/>
    <property type="evidence" value="ECO:0007669"/>
    <property type="project" value="UniProtKB-KW"/>
</dbReference>
<organism evidence="2 3">
    <name type="scientific">Lasius niger</name>
    <name type="common">Black garden ant</name>
    <dbReference type="NCBI Taxonomy" id="67767"/>
    <lineage>
        <taxon>Eukaryota</taxon>
        <taxon>Metazoa</taxon>
        <taxon>Ecdysozoa</taxon>
        <taxon>Arthropoda</taxon>
        <taxon>Hexapoda</taxon>
        <taxon>Insecta</taxon>
        <taxon>Pterygota</taxon>
        <taxon>Neoptera</taxon>
        <taxon>Endopterygota</taxon>
        <taxon>Hymenoptera</taxon>
        <taxon>Apocrita</taxon>
        <taxon>Aculeata</taxon>
        <taxon>Formicoidea</taxon>
        <taxon>Formicidae</taxon>
        <taxon>Formicinae</taxon>
        <taxon>Lasius</taxon>
        <taxon>Lasius</taxon>
    </lineage>
</organism>
<keyword evidence="2" id="KW-0808">Transferase</keyword>
<accession>A0A0J7K978</accession>
<dbReference type="EMBL" id="LBMM01011549">
    <property type="protein sequence ID" value="KMQ86771.1"/>
    <property type="molecule type" value="Genomic_DNA"/>
</dbReference>
<reference evidence="2 3" key="1">
    <citation type="submission" date="2015-04" db="EMBL/GenBank/DDBJ databases">
        <title>Lasius niger genome sequencing.</title>
        <authorList>
            <person name="Konorov E.A."/>
            <person name="Nikitin M.A."/>
            <person name="Kirill M.V."/>
            <person name="Chang P."/>
        </authorList>
    </citation>
    <scope>NUCLEOTIDE SEQUENCE [LARGE SCALE GENOMIC DNA]</scope>
    <source>
        <tissue evidence="2">Whole</tissue>
    </source>
</reference>
<feature type="coiled-coil region" evidence="1">
    <location>
        <begin position="8"/>
        <end position="35"/>
    </location>
</feature>